<evidence type="ECO:0000313" key="2">
    <source>
        <dbReference type="WBParaSite" id="PSAMB.scaffold2597size22337.g18470.t1"/>
    </source>
</evidence>
<dbReference type="CDD" id="cd00121">
    <property type="entry name" value="MATH"/>
    <property type="match status" value="1"/>
</dbReference>
<dbReference type="AlphaFoldDB" id="A0A914VW27"/>
<dbReference type="WBParaSite" id="PSAMB.scaffold2597size22337.g18470.t1">
    <property type="protein sequence ID" value="PSAMB.scaffold2597size22337.g18470.t1"/>
    <property type="gene ID" value="PSAMB.scaffold2597size22337.g18470"/>
</dbReference>
<protein>
    <submittedName>
        <fullName evidence="2">MATH domain-containing protein</fullName>
    </submittedName>
</protein>
<organism evidence="1 2">
    <name type="scientific">Plectus sambesii</name>
    <dbReference type="NCBI Taxonomy" id="2011161"/>
    <lineage>
        <taxon>Eukaryota</taxon>
        <taxon>Metazoa</taxon>
        <taxon>Ecdysozoa</taxon>
        <taxon>Nematoda</taxon>
        <taxon>Chromadorea</taxon>
        <taxon>Plectida</taxon>
        <taxon>Plectina</taxon>
        <taxon>Plectoidea</taxon>
        <taxon>Plectidae</taxon>
        <taxon>Plectus</taxon>
    </lineage>
</organism>
<keyword evidence="1" id="KW-1185">Reference proteome</keyword>
<accession>A0A914VW27</accession>
<proteinExistence type="predicted"/>
<dbReference type="Gene3D" id="2.60.210.10">
    <property type="entry name" value="Apoptosis, Tumor Necrosis Factor Receptor Associated Protein 2, Chain A"/>
    <property type="match status" value="1"/>
</dbReference>
<dbReference type="SUPFAM" id="SSF49599">
    <property type="entry name" value="TRAF domain-like"/>
    <property type="match status" value="1"/>
</dbReference>
<dbReference type="InterPro" id="IPR008974">
    <property type="entry name" value="TRAF-like"/>
</dbReference>
<dbReference type="InterPro" id="IPR002083">
    <property type="entry name" value="MATH/TRAF_dom"/>
</dbReference>
<name>A0A914VW27_9BILA</name>
<reference evidence="2" key="1">
    <citation type="submission" date="2022-11" db="UniProtKB">
        <authorList>
            <consortium name="WormBaseParasite"/>
        </authorList>
    </citation>
    <scope>IDENTIFICATION</scope>
</reference>
<evidence type="ECO:0000313" key="1">
    <source>
        <dbReference type="Proteomes" id="UP000887566"/>
    </source>
</evidence>
<dbReference type="Proteomes" id="UP000887566">
    <property type="component" value="Unplaced"/>
</dbReference>
<sequence length="129" mass="14751">MAQLFRVTNHRDSSDCWTFTFLLPATIVSPNAPNDVISRELLYAGNRWRVHVSRREGTHLSPSLELLNSGEGLSCTLDYGFTLINQDSYTQNERFVDKQREFSDSKPRHGARTFIHLDDLNALAMCHPL</sequence>